<reference evidence="1" key="1">
    <citation type="submission" date="2021-02" db="EMBL/GenBank/DDBJ databases">
        <authorList>
            <person name="Nowell W R."/>
        </authorList>
    </citation>
    <scope>NUCLEOTIDE SEQUENCE</scope>
</reference>
<dbReference type="Proteomes" id="UP000663854">
    <property type="component" value="Unassembled WGS sequence"/>
</dbReference>
<evidence type="ECO:0000313" key="4">
    <source>
        <dbReference type="Proteomes" id="UP000663870"/>
    </source>
</evidence>
<gene>
    <name evidence="2" type="ORF">JXQ802_LOCUS47171</name>
    <name evidence="1" type="ORF">PYM288_LOCUS31305</name>
</gene>
<evidence type="ECO:0000313" key="1">
    <source>
        <dbReference type="EMBL" id="CAF1328877.1"/>
    </source>
</evidence>
<comment type="caution">
    <text evidence="1">The sequence shown here is derived from an EMBL/GenBank/DDBJ whole genome shotgun (WGS) entry which is preliminary data.</text>
</comment>
<protein>
    <submittedName>
        <fullName evidence="1">Uncharacterized protein</fullName>
    </submittedName>
</protein>
<dbReference type="PANTHER" id="PTHR47839">
    <property type="entry name" value="DOMAIN PROTEIN, PUTATIVE (AFU_ORTHOLOGUE AFUA_6G04830)-RELATED"/>
    <property type="match status" value="1"/>
</dbReference>
<evidence type="ECO:0000313" key="2">
    <source>
        <dbReference type="EMBL" id="CAF1590418.1"/>
    </source>
</evidence>
<dbReference type="EMBL" id="CAJNOH010003240">
    <property type="protein sequence ID" value="CAF1328877.1"/>
    <property type="molecule type" value="Genomic_DNA"/>
</dbReference>
<name>A0A815FG78_9BILA</name>
<dbReference type="AlphaFoldDB" id="A0A815FG78"/>
<dbReference type="Proteomes" id="UP000663870">
    <property type="component" value="Unassembled WGS sequence"/>
</dbReference>
<keyword evidence="4" id="KW-1185">Reference proteome</keyword>
<accession>A0A815FG78</accession>
<dbReference type="PANTHER" id="PTHR47839:SF1">
    <property type="entry name" value="DOMAIN PROTEIN, PUTATIVE (AFU_ORTHOLOGUE AFUA_6G04830)-RELATED"/>
    <property type="match status" value="1"/>
</dbReference>
<dbReference type="EMBL" id="CAJNOL010004548">
    <property type="protein sequence ID" value="CAF1590418.1"/>
    <property type="molecule type" value="Genomic_DNA"/>
</dbReference>
<evidence type="ECO:0000313" key="3">
    <source>
        <dbReference type="Proteomes" id="UP000663854"/>
    </source>
</evidence>
<sequence>MYRWSCDSSTNSSSCALEYNKNNVVLYFQKHIHAFDYIDIASELVRFIFKKSPDTIVHTISDKLASPLETLKRRGIPVDRLLQYKQQYIRSTVQMIEQKSELNNNNDNHETHAKINGCVEDFNHQQTKNDTKLFSMLNTGREYTQTKFIQQEYVKNEIDHSCEVVPSANMTRYKDLFHSIPLYIQQDVLITNKMLDQAKQLAWVLIGLANHVFKISIETLHLFRDINGARIAFNDRHALFFNLRYYEQVFADKVQPYLQATSSSSSSIPIIHTIFNFYFILICHELAHNLEMAHNSNFIHHLQTIAVKFMIEKDLFLQQFSFQNYLQNNFI</sequence>
<proteinExistence type="predicted"/>
<organism evidence="1 3">
    <name type="scientific">Rotaria sordida</name>
    <dbReference type="NCBI Taxonomy" id="392033"/>
    <lineage>
        <taxon>Eukaryota</taxon>
        <taxon>Metazoa</taxon>
        <taxon>Spiralia</taxon>
        <taxon>Gnathifera</taxon>
        <taxon>Rotifera</taxon>
        <taxon>Eurotatoria</taxon>
        <taxon>Bdelloidea</taxon>
        <taxon>Philodinida</taxon>
        <taxon>Philodinidae</taxon>
        <taxon>Rotaria</taxon>
    </lineage>
</organism>